<evidence type="ECO:0000313" key="3">
    <source>
        <dbReference type="Proteomes" id="UP000199559"/>
    </source>
</evidence>
<feature type="chain" id="PRO_5011641539" description="MetA-pathway of phenol degradation" evidence="1">
    <location>
        <begin position="20"/>
        <end position="337"/>
    </location>
</feature>
<proteinExistence type="predicted"/>
<evidence type="ECO:0000256" key="1">
    <source>
        <dbReference type="SAM" id="SignalP"/>
    </source>
</evidence>
<evidence type="ECO:0000313" key="2">
    <source>
        <dbReference type="EMBL" id="SFJ46640.1"/>
    </source>
</evidence>
<dbReference type="STRING" id="1144750.SAMN05443431_10814"/>
<keyword evidence="1" id="KW-0732">Signal</keyword>
<dbReference type="AlphaFoldDB" id="A0A1I3RKT5"/>
<feature type="signal peptide" evidence="1">
    <location>
        <begin position="1"/>
        <end position="19"/>
    </location>
</feature>
<protein>
    <recommendedName>
        <fullName evidence="4">MetA-pathway of phenol degradation</fullName>
    </recommendedName>
</protein>
<reference evidence="3" key="1">
    <citation type="submission" date="2016-10" db="EMBL/GenBank/DDBJ databases">
        <authorList>
            <person name="Varghese N."/>
            <person name="Submissions S."/>
        </authorList>
    </citation>
    <scope>NUCLEOTIDE SEQUENCE [LARGE SCALE GENOMIC DNA]</scope>
    <source>
        <strain evidence="3">DSM 28881</strain>
    </source>
</reference>
<dbReference type="EMBL" id="FORM01000008">
    <property type="protein sequence ID" value="SFJ46640.1"/>
    <property type="molecule type" value="Genomic_DNA"/>
</dbReference>
<dbReference type="Pfam" id="PF20230">
    <property type="entry name" value="DUF6588"/>
    <property type="match status" value="1"/>
</dbReference>
<keyword evidence="3" id="KW-1185">Reference proteome</keyword>
<accession>A0A1I3RKT5</accession>
<organism evidence="2 3">
    <name type="scientific">Olleya namhaensis</name>
    <dbReference type="NCBI Taxonomy" id="1144750"/>
    <lineage>
        <taxon>Bacteria</taxon>
        <taxon>Pseudomonadati</taxon>
        <taxon>Bacteroidota</taxon>
        <taxon>Flavobacteriia</taxon>
        <taxon>Flavobacteriales</taxon>
        <taxon>Flavobacteriaceae</taxon>
    </lineage>
</organism>
<gene>
    <name evidence="2" type="ORF">SAMN05443431_10814</name>
</gene>
<name>A0A1I3RKT5_9FLAO</name>
<evidence type="ECO:0008006" key="4">
    <source>
        <dbReference type="Google" id="ProtNLM"/>
    </source>
</evidence>
<sequence length="337" mass="36409">MKKTIILIVLALSFQMSFAQQNLNDLLAAGINDAQQFAGQYVLPATDGLAYGISSGWFNNAKSPEKYGFEFSIIGNASFIKDENKAFDLNVSDYENIRFSDNSASKTVATALGHNDPEINVIVTYSDPIFGNQEVELTLPTGVGSANVNLIPTAFLQGSFSVFKGTQIKARYFPKVETDDTKIGLYGVGLQQEFTAWLPEGTSFPLSVSGLVAYTHLDANYDFTKTDVVDGENQQVQTNVNSLLFQLIAGTNYDVFNVYGAIGYLSATSETDLLGTYRVSNGILFSEEIVDPFSVKSDTSGVTATLGANLKLGVFGLNASYTLADFDTASLGINLMF</sequence>
<dbReference type="RefSeq" id="WP_090841194.1">
    <property type="nucleotide sequence ID" value="NZ_CANKYB010000010.1"/>
</dbReference>
<dbReference type="Proteomes" id="UP000199559">
    <property type="component" value="Unassembled WGS sequence"/>
</dbReference>
<dbReference type="InterPro" id="IPR046495">
    <property type="entry name" value="DUF6588"/>
</dbReference>